<keyword evidence="2" id="KW-1185">Reference proteome</keyword>
<reference evidence="1 2" key="1">
    <citation type="submission" date="2020-08" db="EMBL/GenBank/DDBJ databases">
        <title>Genome sequence of Tessaracoccus defluvii JCM 17540T.</title>
        <authorList>
            <person name="Hyun D.-W."/>
            <person name="Bae J.-W."/>
        </authorList>
    </citation>
    <scope>NUCLEOTIDE SEQUENCE [LARGE SCALE GENOMIC DNA]</scope>
    <source>
        <strain evidence="1 2">JCM 17540</strain>
    </source>
</reference>
<dbReference type="EMBL" id="CP060789">
    <property type="protein sequence ID" value="QNP54828.1"/>
    <property type="molecule type" value="Genomic_DNA"/>
</dbReference>
<evidence type="ECO:0000313" key="1">
    <source>
        <dbReference type="EMBL" id="QNP54828.1"/>
    </source>
</evidence>
<evidence type="ECO:0000313" key="2">
    <source>
        <dbReference type="Proteomes" id="UP000516117"/>
    </source>
</evidence>
<gene>
    <name evidence="1" type="ORF">H9L22_11000</name>
</gene>
<dbReference type="AlphaFoldDB" id="A0A7H0H2R2"/>
<sequence length="422" mass="45416">MTTWLKVTATCLQDITIGTGATRAFMSPTMDHVPGSTVRGALARAWRFKHGDGHPRFRDVFDGTVRFGPLRAIGSDVANQSVWGCKYHSDHGEPEYLDAAFACPHCGREGTVDPCPGCGVSPRVAPSMCGRPGERLKGTIMFGAQSTKLVTSTAIDPERMTALESSLFAREVFPRGTVFDGHIVGDPTLTALLKDFERIALGGRKSVLGAVQLAVEEVPAPLPAQPTGPVVLRTVSPTILVDHTGAPSVDLPAAFPVGVVADIWGGRLAADGTSGWHAASRLPKPGDVALAPGAVIALSGIDGHDLRRLLDEGIGLRRPEGFGWLEIVEGAWKPPAKPAVQEVQIDAVVVHRFGPLTRPERKWLAGWLRVPREWDDSHYFAALWETATGKNLNPRKREMVRELLEATLPGDRTALASELERV</sequence>
<accession>A0A7H0H2R2</accession>
<organism evidence="1 2">
    <name type="scientific">Tessaracoccus defluvii</name>
    <dbReference type="NCBI Taxonomy" id="1285901"/>
    <lineage>
        <taxon>Bacteria</taxon>
        <taxon>Bacillati</taxon>
        <taxon>Actinomycetota</taxon>
        <taxon>Actinomycetes</taxon>
        <taxon>Propionibacteriales</taxon>
        <taxon>Propionibacteriaceae</taxon>
        <taxon>Tessaracoccus</taxon>
    </lineage>
</organism>
<dbReference type="Proteomes" id="UP000516117">
    <property type="component" value="Chromosome"/>
</dbReference>
<dbReference type="RefSeq" id="WP_187719964.1">
    <property type="nucleotide sequence ID" value="NZ_BAABBL010000018.1"/>
</dbReference>
<proteinExistence type="predicted"/>
<protein>
    <submittedName>
        <fullName evidence="1">Uncharacterized protein</fullName>
    </submittedName>
</protein>
<dbReference type="KEGG" id="tdf:H9L22_11000"/>
<name>A0A7H0H2R2_9ACTN</name>